<sequence>MFIEKLKCDNCKKEISKNENITIHTNTEKLNGITNLKSWAKNQKVLCETCSK</sequence>
<reference evidence="1 2" key="1">
    <citation type="submission" date="2017-11" db="EMBL/GenBank/DDBJ databases">
        <authorList>
            <person name="Founou R.C."/>
            <person name="Founou L."/>
            <person name="Allam M."/>
            <person name="Ismail A."/>
            <person name="Essack S.Y."/>
        </authorList>
    </citation>
    <scope>NUCLEOTIDE SEQUENCE [LARGE SCALE GENOMIC DNA]</scope>
    <source>
        <strain evidence="1 2">G811N2B1</strain>
    </source>
</reference>
<protein>
    <submittedName>
        <fullName evidence="1">Uncharacterized protein</fullName>
    </submittedName>
</protein>
<dbReference type="OMA" id="KSWAKNQ"/>
<comment type="caution">
    <text evidence="1">The sequence shown here is derived from an EMBL/GenBank/DDBJ whole genome shotgun (WGS) entry which is preliminary data.</text>
</comment>
<evidence type="ECO:0000313" key="1">
    <source>
        <dbReference type="EMBL" id="PPJ70728.1"/>
    </source>
</evidence>
<dbReference type="Proteomes" id="UP000238153">
    <property type="component" value="Unassembled WGS sequence"/>
</dbReference>
<gene>
    <name evidence="1" type="ORF">CV019_12340</name>
</gene>
<name>A0A7Z1MZ91_STAHA</name>
<accession>A0A7Z1MZ91</accession>
<organism evidence="1 2">
    <name type="scientific">Staphylococcus haemolyticus</name>
    <dbReference type="NCBI Taxonomy" id="1283"/>
    <lineage>
        <taxon>Bacteria</taxon>
        <taxon>Bacillati</taxon>
        <taxon>Bacillota</taxon>
        <taxon>Bacilli</taxon>
        <taxon>Bacillales</taxon>
        <taxon>Staphylococcaceae</taxon>
        <taxon>Staphylococcus</taxon>
    </lineage>
</organism>
<dbReference type="AlphaFoldDB" id="A0A7Z1MZ91"/>
<proteinExistence type="predicted"/>
<dbReference type="EMBL" id="PGWX01000454">
    <property type="protein sequence ID" value="PPJ70728.1"/>
    <property type="molecule type" value="Genomic_DNA"/>
</dbReference>
<evidence type="ECO:0000313" key="2">
    <source>
        <dbReference type="Proteomes" id="UP000238153"/>
    </source>
</evidence>
<dbReference type="RefSeq" id="WP_011276558.1">
    <property type="nucleotide sequence ID" value="NZ_JAKVFB010000022.1"/>
</dbReference>